<dbReference type="EMBL" id="AP009552">
    <property type="protein sequence ID" value="BAG00807.1"/>
    <property type="molecule type" value="Genomic_DNA"/>
</dbReference>
<evidence type="ECO:0000313" key="2">
    <source>
        <dbReference type="EMBL" id="BAG00807.1"/>
    </source>
</evidence>
<name>B0JRQ7_MICAN</name>
<dbReference type="AlphaFoldDB" id="B0JRQ7"/>
<feature type="region of interest" description="Disordered" evidence="1">
    <location>
        <begin position="1"/>
        <end position="21"/>
    </location>
</feature>
<evidence type="ECO:0000256" key="1">
    <source>
        <dbReference type="SAM" id="MobiDB-lite"/>
    </source>
</evidence>
<keyword evidence="3" id="KW-1185">Reference proteome</keyword>
<sequence>MKQQPNPTPKADSRTIHTPPPQMYQKLQFNKYLHSYPFRFVGFWGVQELEIVQ</sequence>
<dbReference type="EnsemblBacteria" id="BAG00807">
    <property type="protein sequence ID" value="BAG00807"/>
    <property type="gene ID" value="MAE_09850"/>
</dbReference>
<reference evidence="2 3" key="1">
    <citation type="journal article" date="2007" name="DNA Res.">
        <title>Complete genomic structure of the bloom-forming toxic cyanobacterium Microcystis aeruginosa NIES-843.</title>
        <authorList>
            <person name="Kaneko T."/>
            <person name="Nakajima N."/>
            <person name="Okamoto S."/>
            <person name="Suzuki I."/>
            <person name="Tanabe Y."/>
            <person name="Tamaoki M."/>
            <person name="Nakamura Y."/>
            <person name="Kasai F."/>
            <person name="Watanabe A."/>
            <person name="Kawashima K."/>
            <person name="Kishida Y."/>
            <person name="Ono A."/>
            <person name="Shimizu Y."/>
            <person name="Takahashi C."/>
            <person name="Minami C."/>
            <person name="Fujishiro T."/>
            <person name="Kohara M."/>
            <person name="Katoh M."/>
            <person name="Nakazaki N."/>
            <person name="Nakayama S."/>
            <person name="Yamada M."/>
            <person name="Tabata S."/>
            <person name="Watanabe M.M."/>
        </authorList>
    </citation>
    <scope>NUCLEOTIDE SEQUENCE [LARGE SCALE GENOMIC DNA]</scope>
    <source>
        <strain evidence="3">NIES-843 / IAM M-247</strain>
    </source>
</reference>
<accession>B0JRQ7</accession>
<dbReference type="KEGG" id="mar:MAE_09850"/>
<organism evidence="2 3">
    <name type="scientific">Microcystis aeruginosa (strain NIES-843 / IAM M-2473)</name>
    <dbReference type="NCBI Taxonomy" id="449447"/>
    <lineage>
        <taxon>Bacteria</taxon>
        <taxon>Bacillati</taxon>
        <taxon>Cyanobacteriota</taxon>
        <taxon>Cyanophyceae</taxon>
        <taxon>Oscillatoriophycideae</taxon>
        <taxon>Chroococcales</taxon>
        <taxon>Microcystaceae</taxon>
        <taxon>Microcystis</taxon>
    </lineage>
</organism>
<dbReference type="HOGENOM" id="CLU_3063461_0_0_3"/>
<protein>
    <submittedName>
        <fullName evidence="2">Uncharacterized protein</fullName>
    </submittedName>
</protein>
<dbReference type="Proteomes" id="UP000001510">
    <property type="component" value="Chromosome"/>
</dbReference>
<dbReference type="PaxDb" id="449447-MAE_09850"/>
<evidence type="ECO:0000313" key="3">
    <source>
        <dbReference type="Proteomes" id="UP000001510"/>
    </source>
</evidence>
<gene>
    <name evidence="2" type="ordered locus">MAE_09850</name>
</gene>
<proteinExistence type="predicted"/>